<accession>A0A1X7RWZ6</accession>
<dbReference type="AlphaFoldDB" id="A0A1X7RWZ6"/>
<dbReference type="EMBL" id="LT853697">
    <property type="protein sequence ID" value="SMQ51741.1"/>
    <property type="molecule type" value="Genomic_DNA"/>
</dbReference>
<sequence length="491" mass="53739">MRKQEASALDCTVDQWYIARAPSPKSSLTEFDTKFTYDFPKISPAQPLFSPYKFRDRSASPVSLLQVSTPPRSDKMSAHPHRGLPPPSAMALPELNRPGAPFGVMPAPPAQWQGQEESMRNWLLAKAEEDKRKQEEERTRQETLRLEQRKIEQAMLRESLQGGIPPQMVPMIYAGIGGANLANLGGDWLQQYAGQLQSGHLQLRHESPEQARLIGPGPPPYPVASAPPQQAHPSHHPEHHPPPPQQPPPPGPLQTTFSAYQPTAAHRPPPTSAPRSATHSQLPRLTTNEMYPQHPPGLAIGPGPHPSQPMMQQHDQNAAGLYFHHWQPPSDPKNIGPGPPHTPASREPLSAQPVPGFREAADYKDSPRKRKAAGEHQPNPPPSTGPQYTSPPFSVTSSTSGRKGNLGRSRSNTHTSTGQNSDKDKVDARSEGIRDVRPHSSRGDEAASSRGSQQADGEHQSRPASRPSDRKSADRQAESKAEPPTTRPDSR</sequence>
<evidence type="ECO:0000256" key="1">
    <source>
        <dbReference type="SAM" id="MobiDB-lite"/>
    </source>
</evidence>
<dbReference type="STRING" id="1276538.A0A1X7RWZ6"/>
<proteinExistence type="predicted"/>
<evidence type="ECO:0000313" key="3">
    <source>
        <dbReference type="Proteomes" id="UP000215127"/>
    </source>
</evidence>
<feature type="compositionally biased region" description="Basic and acidic residues" evidence="1">
    <location>
        <begin position="421"/>
        <end position="447"/>
    </location>
</feature>
<name>A0A1X7RWZ6_ZYMT9</name>
<gene>
    <name evidence="2" type="ORF">ZT3D7_G6894</name>
</gene>
<feature type="compositionally biased region" description="Pro residues" evidence="1">
    <location>
        <begin position="242"/>
        <end position="252"/>
    </location>
</feature>
<keyword evidence="3" id="KW-1185">Reference proteome</keyword>
<feature type="region of interest" description="Disordered" evidence="1">
    <location>
        <begin position="287"/>
        <end position="491"/>
    </location>
</feature>
<feature type="compositionally biased region" description="Low complexity" evidence="1">
    <location>
        <begin position="223"/>
        <end position="232"/>
    </location>
</feature>
<feature type="compositionally biased region" description="Polar residues" evidence="1">
    <location>
        <begin position="408"/>
        <end position="420"/>
    </location>
</feature>
<dbReference type="Proteomes" id="UP000215127">
    <property type="component" value="Chromosome 6"/>
</dbReference>
<feature type="region of interest" description="Disordered" evidence="1">
    <location>
        <begin position="63"/>
        <end position="91"/>
    </location>
</feature>
<feature type="region of interest" description="Disordered" evidence="1">
    <location>
        <begin position="200"/>
        <end position="257"/>
    </location>
</feature>
<organism evidence="2 3">
    <name type="scientific">Zymoseptoria tritici (strain ST99CH_3D7)</name>
    <dbReference type="NCBI Taxonomy" id="1276538"/>
    <lineage>
        <taxon>Eukaryota</taxon>
        <taxon>Fungi</taxon>
        <taxon>Dikarya</taxon>
        <taxon>Ascomycota</taxon>
        <taxon>Pezizomycotina</taxon>
        <taxon>Dothideomycetes</taxon>
        <taxon>Dothideomycetidae</taxon>
        <taxon>Mycosphaerellales</taxon>
        <taxon>Mycosphaerellaceae</taxon>
        <taxon>Zymoseptoria</taxon>
    </lineage>
</organism>
<reference evidence="2 3" key="1">
    <citation type="submission" date="2016-06" db="EMBL/GenBank/DDBJ databases">
        <authorList>
            <person name="Kjaerup R.B."/>
            <person name="Dalgaard T.S."/>
            <person name="Juul-Madsen H.R."/>
        </authorList>
    </citation>
    <scope>NUCLEOTIDE SEQUENCE [LARGE SCALE GENOMIC DNA]</scope>
</reference>
<feature type="compositionally biased region" description="Basic and acidic residues" evidence="1">
    <location>
        <begin position="456"/>
        <end position="481"/>
    </location>
</feature>
<evidence type="ECO:0000313" key="2">
    <source>
        <dbReference type="EMBL" id="SMQ51741.1"/>
    </source>
</evidence>
<protein>
    <submittedName>
        <fullName evidence="2">Uncharacterized protein</fullName>
    </submittedName>
</protein>
<feature type="compositionally biased region" description="Low complexity" evidence="1">
    <location>
        <begin position="390"/>
        <end position="400"/>
    </location>
</feature>